<comment type="caution">
    <text evidence="3">The sequence shown here is derived from an EMBL/GenBank/DDBJ whole genome shotgun (WGS) entry which is preliminary data.</text>
</comment>
<feature type="region of interest" description="Disordered" evidence="2">
    <location>
        <begin position="1"/>
        <end position="39"/>
    </location>
</feature>
<evidence type="ECO:0000256" key="2">
    <source>
        <dbReference type="SAM" id="MobiDB-lite"/>
    </source>
</evidence>
<gene>
    <name evidence="3" type="ORF">PSON_ATCC_30995.1.T1130220</name>
</gene>
<dbReference type="EMBL" id="CAJJDN010000113">
    <property type="protein sequence ID" value="CAD8117429.1"/>
    <property type="molecule type" value="Genomic_DNA"/>
</dbReference>
<dbReference type="Proteomes" id="UP000692954">
    <property type="component" value="Unassembled WGS sequence"/>
</dbReference>
<dbReference type="PANTHER" id="PTHR23084:SF179">
    <property type="entry name" value="OS10G0565000 PROTEIN"/>
    <property type="match status" value="1"/>
</dbReference>
<keyword evidence="1" id="KW-0677">Repeat</keyword>
<name>A0A8S1QP81_9CILI</name>
<sequence>MSQKHKLPSSKKVYPITNSGQESPTQTQQEDIQKTISLDQPQKKNENVKLITDEYPPMTQEIMKLKEKLQLIDKDSLTFIEIEKGDVYYFGDVIFNMKCGFGKQFDKNTLSYYQGEFLMDQFHGKGTLIYQDGTIKQGVFFQGKLIEEAFPFLQPSYDLKLEVFESYLNGANFTGLFDENGKRSGVGKYIWNDGSTYFGEFSDGTFNGYGQMSFSNGNKYLGEWKNGLMHGIGNFTWKQPNEEYIGQYKKNKKNGFGIHKFSDGRKYIGYFLEGKFNGQALLQKKNHLNKVSFWQDGNQIIEQTQYTSEENF</sequence>
<feature type="compositionally biased region" description="Polar residues" evidence="2">
    <location>
        <begin position="16"/>
        <end position="39"/>
    </location>
</feature>
<accession>A0A8S1QP81</accession>
<keyword evidence="4" id="KW-1185">Reference proteome</keyword>
<organism evidence="3 4">
    <name type="scientific">Paramecium sonneborni</name>
    <dbReference type="NCBI Taxonomy" id="65129"/>
    <lineage>
        <taxon>Eukaryota</taxon>
        <taxon>Sar</taxon>
        <taxon>Alveolata</taxon>
        <taxon>Ciliophora</taxon>
        <taxon>Intramacronucleata</taxon>
        <taxon>Oligohymenophorea</taxon>
        <taxon>Peniculida</taxon>
        <taxon>Parameciidae</taxon>
        <taxon>Paramecium</taxon>
    </lineage>
</organism>
<evidence type="ECO:0000313" key="4">
    <source>
        <dbReference type="Proteomes" id="UP000692954"/>
    </source>
</evidence>
<protein>
    <recommendedName>
        <fullName evidence="5">MORN repeat protein</fullName>
    </recommendedName>
</protein>
<evidence type="ECO:0000313" key="3">
    <source>
        <dbReference type="EMBL" id="CAD8117429.1"/>
    </source>
</evidence>
<evidence type="ECO:0000256" key="1">
    <source>
        <dbReference type="ARBA" id="ARBA00022737"/>
    </source>
</evidence>
<dbReference type="InterPro" id="IPR003409">
    <property type="entry name" value="MORN"/>
</dbReference>
<evidence type="ECO:0008006" key="5">
    <source>
        <dbReference type="Google" id="ProtNLM"/>
    </source>
</evidence>
<dbReference type="AlphaFoldDB" id="A0A8S1QP81"/>
<dbReference type="OrthoDB" id="294305at2759"/>
<reference evidence="3" key="1">
    <citation type="submission" date="2021-01" db="EMBL/GenBank/DDBJ databases">
        <authorList>
            <consortium name="Genoscope - CEA"/>
            <person name="William W."/>
        </authorList>
    </citation>
    <scope>NUCLEOTIDE SEQUENCE</scope>
</reference>
<dbReference type="SMART" id="SM00698">
    <property type="entry name" value="MORN"/>
    <property type="match status" value="6"/>
</dbReference>
<dbReference type="PANTHER" id="PTHR23084">
    <property type="entry name" value="PHOSPHATIDYLINOSITOL-4-PHOSPHATE 5-KINASE RELATED"/>
    <property type="match status" value="1"/>
</dbReference>
<dbReference type="Pfam" id="PF02493">
    <property type="entry name" value="MORN"/>
    <property type="match status" value="6"/>
</dbReference>
<proteinExistence type="predicted"/>